<protein>
    <recommendedName>
        <fullName evidence="3">BadF-type ATPase</fullName>
    </recommendedName>
</protein>
<dbReference type="CDD" id="cd24079">
    <property type="entry name" value="ASKHA_NBD_PG1100-like"/>
    <property type="match status" value="1"/>
</dbReference>
<keyword evidence="2" id="KW-1185">Reference proteome</keyword>
<comment type="caution">
    <text evidence="1">The sequence shown here is derived from an EMBL/GenBank/DDBJ whole genome shotgun (WGS) entry which is preliminary data.</text>
</comment>
<name>A0ABV5CGG5_9SPHI</name>
<proteinExistence type="predicted"/>
<gene>
    <name evidence="1" type="ORF">WKR92_12405</name>
</gene>
<dbReference type="InterPro" id="IPR043129">
    <property type="entry name" value="ATPase_NBD"/>
</dbReference>
<dbReference type="EMBL" id="JBBVGT010000003">
    <property type="protein sequence ID" value="MFB5946629.1"/>
    <property type="molecule type" value="Genomic_DNA"/>
</dbReference>
<reference evidence="1 2" key="1">
    <citation type="submission" date="2024-04" db="EMBL/GenBank/DDBJ databases">
        <title>Albibacterium profundi sp. nov., isolated from sediment of the Challenger Deep of Mariana Trench.</title>
        <authorList>
            <person name="Wang Y."/>
        </authorList>
    </citation>
    <scope>NUCLEOTIDE SEQUENCE [LARGE SCALE GENOMIC DNA]</scope>
    <source>
        <strain evidence="1 2">RHL897</strain>
    </source>
</reference>
<dbReference type="Gene3D" id="1.10.720.160">
    <property type="match status" value="1"/>
</dbReference>
<accession>A0ABV5CGG5</accession>
<dbReference type="Proteomes" id="UP001580928">
    <property type="component" value="Unassembled WGS sequence"/>
</dbReference>
<sequence>MIAVVFSGSRLADWRLAEKGKVLAGFKTVGINPHHNDETKIEQLLNKNNTLINYAEKIKRIYFFGAGASSKDNAEIVSKAFNSFFRFGKVYVAHDLKAAALATCGDHAGLVGIIGSGSNAGYFNGRRVLPNNYGLGYILADEGSANWLGRNLLQDYITKLMPADLIASFDEKYSLDRKLILEKVYRHPNPILFLSSFSEFIFENREHEYFQNLIKSGFNLMFTKYFLPFKQKHPDLSVNFTGSVAYDYQEWLKEVAESHDFKVGAVIREPIHNLLNYYLNKNK</sequence>
<evidence type="ECO:0000313" key="1">
    <source>
        <dbReference type="EMBL" id="MFB5946629.1"/>
    </source>
</evidence>
<dbReference type="RefSeq" id="WP_375558158.1">
    <property type="nucleotide sequence ID" value="NZ_JBBVGT010000003.1"/>
</dbReference>
<dbReference type="Gene3D" id="3.30.420.40">
    <property type="match status" value="2"/>
</dbReference>
<evidence type="ECO:0008006" key="3">
    <source>
        <dbReference type="Google" id="ProtNLM"/>
    </source>
</evidence>
<organism evidence="1 2">
    <name type="scientific">Albibacterium profundi</name>
    <dbReference type="NCBI Taxonomy" id="3134906"/>
    <lineage>
        <taxon>Bacteria</taxon>
        <taxon>Pseudomonadati</taxon>
        <taxon>Bacteroidota</taxon>
        <taxon>Sphingobacteriia</taxon>
        <taxon>Sphingobacteriales</taxon>
        <taxon>Sphingobacteriaceae</taxon>
        <taxon>Albibacterium</taxon>
    </lineage>
</organism>
<evidence type="ECO:0000313" key="2">
    <source>
        <dbReference type="Proteomes" id="UP001580928"/>
    </source>
</evidence>
<dbReference type="SUPFAM" id="SSF53067">
    <property type="entry name" value="Actin-like ATPase domain"/>
    <property type="match status" value="2"/>
</dbReference>